<sequence length="51" mass="5785">MAELVLVQTTKKWVSPCNYHALHIKGIHIIRSNLSVPFFSSLKLRQHAPSS</sequence>
<organism evidence="1">
    <name type="scientific">Anguilla anguilla</name>
    <name type="common">European freshwater eel</name>
    <name type="synonym">Muraena anguilla</name>
    <dbReference type="NCBI Taxonomy" id="7936"/>
    <lineage>
        <taxon>Eukaryota</taxon>
        <taxon>Metazoa</taxon>
        <taxon>Chordata</taxon>
        <taxon>Craniata</taxon>
        <taxon>Vertebrata</taxon>
        <taxon>Euteleostomi</taxon>
        <taxon>Actinopterygii</taxon>
        <taxon>Neopterygii</taxon>
        <taxon>Teleostei</taxon>
        <taxon>Anguilliformes</taxon>
        <taxon>Anguillidae</taxon>
        <taxon>Anguilla</taxon>
    </lineage>
</organism>
<accession>A0A0E9RZJ0</accession>
<evidence type="ECO:0000313" key="1">
    <source>
        <dbReference type="EMBL" id="JAH33770.1"/>
    </source>
</evidence>
<proteinExistence type="predicted"/>
<name>A0A0E9RZJ0_ANGAN</name>
<dbReference type="EMBL" id="GBXM01074807">
    <property type="protein sequence ID" value="JAH33770.1"/>
    <property type="molecule type" value="Transcribed_RNA"/>
</dbReference>
<reference evidence="1" key="1">
    <citation type="submission" date="2014-11" db="EMBL/GenBank/DDBJ databases">
        <authorList>
            <person name="Amaro Gonzalez C."/>
        </authorList>
    </citation>
    <scope>NUCLEOTIDE SEQUENCE</scope>
</reference>
<protein>
    <submittedName>
        <fullName evidence="1">Uncharacterized protein</fullName>
    </submittedName>
</protein>
<dbReference type="AlphaFoldDB" id="A0A0E9RZJ0"/>
<reference evidence="1" key="2">
    <citation type="journal article" date="2015" name="Fish Shellfish Immunol.">
        <title>Early steps in the European eel (Anguilla anguilla)-Vibrio vulnificus interaction in the gills: Role of the RtxA13 toxin.</title>
        <authorList>
            <person name="Callol A."/>
            <person name="Pajuelo D."/>
            <person name="Ebbesson L."/>
            <person name="Teles M."/>
            <person name="MacKenzie S."/>
            <person name="Amaro C."/>
        </authorList>
    </citation>
    <scope>NUCLEOTIDE SEQUENCE</scope>
</reference>